<keyword evidence="5" id="KW-1185">Reference proteome</keyword>
<reference evidence="2 5" key="2">
    <citation type="submission" date="2022-05" db="EMBL/GenBank/DDBJ databases">
        <title>Genome Sequencing of Bee-Associated Microbes.</title>
        <authorList>
            <person name="Dunlap C."/>
        </authorList>
    </citation>
    <scope>NUCLEOTIDE SEQUENCE [LARGE SCALE GENOMIC DNA]</scope>
    <source>
        <strain evidence="2 5">NRRL B-23120</strain>
    </source>
</reference>
<sequence length="140" mass="15078">MDAWIAFFQERWLLILVAVIVLLVVVSLVKTVVKWLLVIAIVGALVVYGANYKETLQSIGNAALTELSSQAVKAVQNEAKDATYTANPDGTYTAATKNVKIVGTPGSSEVSVTFMNQTFKVNAEEAVRAFVEQAKKNAGQ</sequence>
<dbReference type="GeneID" id="95378175"/>
<dbReference type="OrthoDB" id="2613807at2"/>
<dbReference type="Proteomes" id="UP001527202">
    <property type="component" value="Unassembled WGS sequence"/>
</dbReference>
<evidence type="ECO:0000313" key="4">
    <source>
        <dbReference type="Proteomes" id="UP000288943"/>
    </source>
</evidence>
<keyword evidence="1" id="KW-1133">Transmembrane helix</keyword>
<dbReference type="EMBL" id="JAMDMJ010000042">
    <property type="protein sequence ID" value="MCY9599362.1"/>
    <property type="molecule type" value="Genomic_DNA"/>
</dbReference>
<evidence type="ECO:0000313" key="2">
    <source>
        <dbReference type="EMBL" id="MCY9599362.1"/>
    </source>
</evidence>
<dbReference type="Proteomes" id="UP000288943">
    <property type="component" value="Chromosome"/>
</dbReference>
<feature type="transmembrane region" description="Helical" evidence="1">
    <location>
        <begin position="12"/>
        <end position="29"/>
    </location>
</feature>
<gene>
    <name evidence="2" type="ORF">M5X16_26830</name>
    <name evidence="3" type="ORF">PC41400_25625</name>
</gene>
<accession>A0A410X2R6</accession>
<feature type="transmembrane region" description="Helical" evidence="1">
    <location>
        <begin position="35"/>
        <end position="52"/>
    </location>
</feature>
<dbReference type="AlphaFoldDB" id="A0A410X2R6"/>
<dbReference type="RefSeq" id="WP_042233484.1">
    <property type="nucleotide sequence ID" value="NZ_CP026520.1"/>
</dbReference>
<organism evidence="3 4">
    <name type="scientific">Paenibacillus chitinolyticus</name>
    <dbReference type="NCBI Taxonomy" id="79263"/>
    <lineage>
        <taxon>Bacteria</taxon>
        <taxon>Bacillati</taxon>
        <taxon>Bacillota</taxon>
        <taxon>Bacilli</taxon>
        <taxon>Bacillales</taxon>
        <taxon>Paenibacillaceae</taxon>
        <taxon>Paenibacillus</taxon>
    </lineage>
</organism>
<reference evidence="3 4" key="1">
    <citation type="submission" date="2018-01" db="EMBL/GenBank/DDBJ databases">
        <title>The whole genome sequencing and assembly of Paenibacillus chitinolyticus KCCM 41400 strain.</title>
        <authorList>
            <person name="Kim J.-Y."/>
            <person name="Park M.-K."/>
            <person name="Lee Y.-J."/>
            <person name="Yi H."/>
            <person name="Bahn Y.-S."/>
            <person name="Kim J.F."/>
            <person name="Lee D.-W."/>
        </authorList>
    </citation>
    <scope>NUCLEOTIDE SEQUENCE [LARGE SCALE GENOMIC DNA]</scope>
    <source>
        <strain evidence="3 4">KCCM 41400</strain>
    </source>
</reference>
<dbReference type="KEGG" id="pchi:PC41400_25625"/>
<keyword evidence="1" id="KW-0812">Transmembrane</keyword>
<proteinExistence type="predicted"/>
<protein>
    <submittedName>
        <fullName evidence="3">Uncharacterized protein</fullName>
    </submittedName>
</protein>
<dbReference type="EMBL" id="CP026520">
    <property type="protein sequence ID" value="QAV20881.1"/>
    <property type="molecule type" value="Genomic_DNA"/>
</dbReference>
<keyword evidence="1" id="KW-0472">Membrane</keyword>
<evidence type="ECO:0000313" key="5">
    <source>
        <dbReference type="Proteomes" id="UP001527202"/>
    </source>
</evidence>
<name>A0A410X2R6_9BACL</name>
<evidence type="ECO:0000256" key="1">
    <source>
        <dbReference type="SAM" id="Phobius"/>
    </source>
</evidence>
<evidence type="ECO:0000313" key="3">
    <source>
        <dbReference type="EMBL" id="QAV20881.1"/>
    </source>
</evidence>